<evidence type="ECO:0000313" key="6">
    <source>
        <dbReference type="Proteomes" id="UP000504609"/>
    </source>
</evidence>
<dbReference type="PANTHER" id="PTHR15410:SF2">
    <property type="entry name" value="HIRA-INTERACTING PROTEIN 3"/>
    <property type="match status" value="1"/>
</dbReference>
<keyword evidence="2" id="KW-0143">Chaperone</keyword>
<dbReference type="SMART" id="SM01082">
    <property type="entry name" value="CHZ"/>
    <property type="match status" value="1"/>
</dbReference>
<feature type="region of interest" description="Disordered" evidence="4">
    <location>
        <begin position="224"/>
        <end position="342"/>
    </location>
</feature>
<keyword evidence="3" id="KW-0539">Nucleus</keyword>
<reference evidence="7" key="1">
    <citation type="submission" date="2025-08" db="UniProtKB">
        <authorList>
            <consortium name="RefSeq"/>
        </authorList>
    </citation>
    <scope>IDENTIFICATION</scope>
    <source>
        <tissue evidence="7">Young leaves</tissue>
    </source>
</reference>
<evidence type="ECO:0000256" key="2">
    <source>
        <dbReference type="ARBA" id="ARBA00023186"/>
    </source>
</evidence>
<dbReference type="InterPro" id="IPR019098">
    <property type="entry name" value="Histone_chaperone_domain_CHZ"/>
</dbReference>
<accession>A0A6J1FFY5</accession>
<dbReference type="InterPro" id="IPR037647">
    <property type="entry name" value="HIRIP3"/>
</dbReference>
<feature type="region of interest" description="Disordered" evidence="4">
    <location>
        <begin position="85"/>
        <end position="127"/>
    </location>
</feature>
<protein>
    <submittedName>
        <fullName evidence="7">DNA ligase 1-like isoform X1</fullName>
    </submittedName>
</protein>
<feature type="region of interest" description="Disordered" evidence="4">
    <location>
        <begin position="392"/>
        <end position="502"/>
    </location>
</feature>
<feature type="compositionally biased region" description="Acidic residues" evidence="4">
    <location>
        <begin position="451"/>
        <end position="502"/>
    </location>
</feature>
<dbReference type="PROSITE" id="PS51998">
    <property type="entry name" value="DEK_C"/>
    <property type="match status" value="1"/>
</dbReference>
<sequence length="502" mass="56031">MAEELQDNDAPNEEAMDVDVGIETKIQNAMLSRVSHFKEQADSLTFEGVRRLLEKDLCMETYALDVHKRYIKQCLVKCLEGVEEDNASKSSEETGGKSVSRGEAAESLEGHQSKKGAKEPCLEDEEKMEDSPVMGLLAGHKTKNVESDKIKGIKDKDDKDIPTESTIKKAIRKRTPYLKANSEKVTMAGVRRLLEDDLKLTKYALDGCKKFISQQVEEILNSCEAAEEVSNEKKGSRLKTPKKVSKESSHSTEGGSSSEEESDEVKPVKKNVTKGRISNSNETKKRKRSTKEIVSAKKQRKHVQHTSEEDSDEEGGENVSEDGHSESSNEKPVKKEVSTPVYGKRVEHLKSVIKSCGMSVPPSIYKKVKQAPESKRESQLIKELEGILSREGLSANPTEKEIKDVKKKKERAKELEGIDLSNIVSSSRRRSTSSYVAPPPKPKIPVKTEGDDVDDTDDEEEEDDDDDDDEDGEEEDDEEDNGDVDESQGEEEFNEDDNEDSD</sequence>
<feature type="compositionally biased region" description="Basic and acidic residues" evidence="4">
    <location>
        <begin position="108"/>
        <end position="121"/>
    </location>
</feature>
<comment type="subcellular location">
    <subcellularLocation>
        <location evidence="1">Nucleus</location>
    </subcellularLocation>
</comment>
<dbReference type="GO" id="GO:0005634">
    <property type="term" value="C:nucleus"/>
    <property type="evidence" value="ECO:0007669"/>
    <property type="project" value="UniProtKB-SubCell"/>
</dbReference>
<keyword evidence="6" id="KW-1185">Reference proteome</keyword>
<dbReference type="Pfam" id="PF09649">
    <property type="entry name" value="CHZ"/>
    <property type="match status" value="1"/>
</dbReference>
<dbReference type="KEGG" id="cmos:111445354"/>
<feature type="compositionally biased region" description="Acidic residues" evidence="4">
    <location>
        <begin position="309"/>
        <end position="320"/>
    </location>
</feature>
<gene>
    <name evidence="7" type="primary">LOC111445354</name>
</gene>
<evidence type="ECO:0000256" key="3">
    <source>
        <dbReference type="ARBA" id="ARBA00023242"/>
    </source>
</evidence>
<evidence type="ECO:0000256" key="1">
    <source>
        <dbReference type="ARBA" id="ARBA00004123"/>
    </source>
</evidence>
<feature type="compositionally biased region" description="Basic and acidic residues" evidence="4">
    <location>
        <begin position="86"/>
        <end position="95"/>
    </location>
</feature>
<name>A0A6J1FFY5_CUCMO</name>
<dbReference type="PANTHER" id="PTHR15410">
    <property type="entry name" value="HIRA-INTERACTING PROTEIN 3"/>
    <property type="match status" value="1"/>
</dbReference>
<dbReference type="Proteomes" id="UP000504609">
    <property type="component" value="Unplaced"/>
</dbReference>
<evidence type="ECO:0000313" key="7">
    <source>
        <dbReference type="RefSeq" id="XP_022939456.1"/>
    </source>
</evidence>
<proteinExistence type="predicted"/>
<dbReference type="AlphaFoldDB" id="A0A6J1FFY5"/>
<dbReference type="InterPro" id="IPR014876">
    <property type="entry name" value="DEK_C"/>
</dbReference>
<evidence type="ECO:0000256" key="4">
    <source>
        <dbReference type="SAM" id="MobiDB-lite"/>
    </source>
</evidence>
<dbReference type="RefSeq" id="XP_022939456.1">
    <property type="nucleotide sequence ID" value="XM_023083688.1"/>
</dbReference>
<organism evidence="6 7">
    <name type="scientific">Cucurbita moschata</name>
    <name type="common">Winter crookneck squash</name>
    <name type="synonym">Cucurbita pepo var. moschata</name>
    <dbReference type="NCBI Taxonomy" id="3662"/>
    <lineage>
        <taxon>Eukaryota</taxon>
        <taxon>Viridiplantae</taxon>
        <taxon>Streptophyta</taxon>
        <taxon>Embryophyta</taxon>
        <taxon>Tracheophyta</taxon>
        <taxon>Spermatophyta</taxon>
        <taxon>Magnoliopsida</taxon>
        <taxon>eudicotyledons</taxon>
        <taxon>Gunneridae</taxon>
        <taxon>Pentapetalae</taxon>
        <taxon>rosids</taxon>
        <taxon>fabids</taxon>
        <taxon>Cucurbitales</taxon>
        <taxon>Cucurbitaceae</taxon>
        <taxon>Cucurbiteae</taxon>
        <taxon>Cucurbita</taxon>
    </lineage>
</organism>
<evidence type="ECO:0000259" key="5">
    <source>
        <dbReference type="PROSITE" id="PS51998"/>
    </source>
</evidence>
<feature type="compositionally biased region" description="Basic and acidic residues" evidence="4">
    <location>
        <begin position="321"/>
        <end position="337"/>
    </location>
</feature>
<dbReference type="GeneID" id="111445354"/>
<feature type="domain" description="DEK-C" evidence="5">
    <location>
        <begin position="161"/>
        <end position="221"/>
    </location>
</feature>